<dbReference type="InterPro" id="IPR014718">
    <property type="entry name" value="GH-type_carb-bd"/>
</dbReference>
<dbReference type="GO" id="GO:0030246">
    <property type="term" value="F:carbohydrate binding"/>
    <property type="evidence" value="ECO:0007669"/>
    <property type="project" value="InterPro"/>
</dbReference>
<proteinExistence type="predicted"/>
<dbReference type="AlphaFoldDB" id="A0A559SR73"/>
<comment type="caution">
    <text evidence="1">The sequence shown here is derived from an EMBL/GenBank/DDBJ whole genome shotgun (WGS) entry which is preliminary data.</text>
</comment>
<evidence type="ECO:0000313" key="1">
    <source>
        <dbReference type="EMBL" id="TVZ64856.1"/>
    </source>
</evidence>
<dbReference type="InterPro" id="IPR027839">
    <property type="entry name" value="DUF4432"/>
</dbReference>
<gene>
    <name evidence="1" type="ORF">BCL32_5127</name>
</gene>
<protein>
    <submittedName>
        <fullName evidence="1">Uncharacterized protein DUF4432</fullName>
    </submittedName>
</protein>
<sequence>MRIHLQRAQFQDTETILATSDGFTVSAFRYHTGVEALRVKTSRIDAVILPYVGQQIWSATIDGHEIGMKSMVRLPKRGVPLLENLGGLFFHCGLTAIAAPGEGDDHPLHGELPSAEFDEAWIDVDQDAGGLSVGGSFEYAKAFTAHYAFRPSVHFAAAEPWFDIRVEVQNLKRTSMDVCYLGHINFRPVDGSRLEYSAPYTNEAVVVRSSVPAHLKPSARYLELLSDLARHPEAHHTIADTQEYDPEMVFKVGYLHDEDGWAHGLQVHGDGSSDWVAHRPAEFPHAFRWISRTGDQDALAITEPATCGLSGYKNEKAIGSVPSLDGQSSWRASMRVGRLPPERSHALLTKIAHIADR</sequence>
<dbReference type="EMBL" id="VISO01000003">
    <property type="protein sequence ID" value="TVZ64856.1"/>
    <property type="molecule type" value="Genomic_DNA"/>
</dbReference>
<evidence type="ECO:0000313" key="2">
    <source>
        <dbReference type="Proteomes" id="UP000319824"/>
    </source>
</evidence>
<dbReference type="Pfam" id="PF14486">
    <property type="entry name" value="DUF4432"/>
    <property type="match status" value="1"/>
</dbReference>
<dbReference type="Gene3D" id="2.70.98.10">
    <property type="match status" value="1"/>
</dbReference>
<accession>A0A559SR73</accession>
<dbReference type="RefSeq" id="WP_022716397.1">
    <property type="nucleotide sequence ID" value="NZ_ATTQ01000010.1"/>
</dbReference>
<reference evidence="1 2" key="1">
    <citation type="submission" date="2019-06" db="EMBL/GenBank/DDBJ databases">
        <title>Pac Bio to generate improved reference genome sequences for organisms with transposon mutant libraries (support for FEBA project).</title>
        <authorList>
            <person name="Blow M."/>
        </authorList>
    </citation>
    <scope>NUCLEOTIDE SEQUENCE [LARGE SCALE GENOMIC DNA]</scope>
    <source>
        <strain evidence="1 2">USDA 1844</strain>
    </source>
</reference>
<dbReference type="Proteomes" id="UP000319824">
    <property type="component" value="Unassembled WGS sequence"/>
</dbReference>
<name>A0A559SR73_9HYPH</name>
<organism evidence="1 2">
    <name type="scientific">Rhizobium mongolense USDA 1844</name>
    <dbReference type="NCBI Taxonomy" id="1079460"/>
    <lineage>
        <taxon>Bacteria</taxon>
        <taxon>Pseudomonadati</taxon>
        <taxon>Pseudomonadota</taxon>
        <taxon>Alphaproteobacteria</taxon>
        <taxon>Hyphomicrobiales</taxon>
        <taxon>Rhizobiaceae</taxon>
        <taxon>Rhizobium/Agrobacterium group</taxon>
        <taxon>Rhizobium</taxon>
    </lineage>
</organism>